<evidence type="ECO:0000256" key="2">
    <source>
        <dbReference type="ARBA" id="ARBA00022692"/>
    </source>
</evidence>
<feature type="transmembrane region" description="Helical" evidence="5">
    <location>
        <begin position="20"/>
        <end position="39"/>
    </location>
</feature>
<sequence length="492" mass="56793">MPKFSLDFTIHPRLQPIKQQLFWALAALSLLAILASLLLEELVFLALPFGVLLAYQALVDYRVIYYLLFTTLPLSTEVFFSDSLATDLPTEPLIVGVLLLYILLVLTKPKTISGAFWLHPLSLLLLLHFAWTAFSCLLSDSFTISLKFTLAKLWYIGCFYFMTGHLIRKEKQLHHLWWWVIIPLAFASFKVVAHHALLDFGFKEINRATSPFFRNHVNYAAVLTFFLPILYFFGRNLKKWSWGQLFIGASFCLFFFGMLTAYTRAAYVSLVLSVVAYFIIQFKLMRWALLGAILAVVLAFGYLIKDNNFMELAPSERTISHKEFGDIVAATYKLEDVSTSERYYRWIAGARMSTEAPWVGFGPGTFYTYYKQYSLNRFQTYVSDNPERSGIHNYFLMLLVEQGYLGMLFFIFFLFYGLILGEKVYHQSQDVRQKRATMGLMMMLVIISAFLLMNDLIETDKVGSFFFFAMAILVNFDLRNRALLNSPKDVSQ</sequence>
<feature type="transmembrane region" description="Helical" evidence="5">
    <location>
        <begin position="287"/>
        <end position="304"/>
    </location>
</feature>
<keyword evidence="8" id="KW-1185">Reference proteome</keyword>
<dbReference type="PANTHER" id="PTHR37422">
    <property type="entry name" value="TEICHURONIC ACID BIOSYNTHESIS PROTEIN TUAE"/>
    <property type="match status" value="1"/>
</dbReference>
<evidence type="ECO:0000259" key="6">
    <source>
        <dbReference type="Pfam" id="PF04932"/>
    </source>
</evidence>
<dbReference type="GO" id="GO:0016020">
    <property type="term" value="C:membrane"/>
    <property type="evidence" value="ECO:0007669"/>
    <property type="project" value="UniProtKB-SubCell"/>
</dbReference>
<feature type="transmembrane region" description="Helical" evidence="5">
    <location>
        <begin position="240"/>
        <end position="259"/>
    </location>
</feature>
<dbReference type="HOGENOM" id="CLU_568317_0_0_10"/>
<evidence type="ECO:0000256" key="4">
    <source>
        <dbReference type="ARBA" id="ARBA00023136"/>
    </source>
</evidence>
<dbReference type="InterPro" id="IPR007016">
    <property type="entry name" value="O-antigen_ligase-rel_domated"/>
</dbReference>
<feature type="transmembrane region" description="Helical" evidence="5">
    <location>
        <begin position="146"/>
        <end position="164"/>
    </location>
</feature>
<evidence type="ECO:0000256" key="5">
    <source>
        <dbReference type="SAM" id="Phobius"/>
    </source>
</evidence>
<accession>H6L8H8</accession>
<feature type="transmembrane region" description="Helical" evidence="5">
    <location>
        <begin position="114"/>
        <end position="134"/>
    </location>
</feature>
<feature type="transmembrane region" description="Helical" evidence="5">
    <location>
        <begin position="88"/>
        <end position="107"/>
    </location>
</feature>
<evidence type="ECO:0000313" key="7">
    <source>
        <dbReference type="EMBL" id="AFC26703.1"/>
    </source>
</evidence>
<dbReference type="eggNOG" id="COG3307">
    <property type="taxonomic scope" value="Bacteria"/>
</dbReference>
<name>H6L8H8_SAPGL</name>
<feature type="transmembrane region" description="Helical" evidence="5">
    <location>
        <begin position="217"/>
        <end position="233"/>
    </location>
</feature>
<dbReference type="Pfam" id="PF04932">
    <property type="entry name" value="Wzy_C"/>
    <property type="match status" value="1"/>
</dbReference>
<feature type="transmembrane region" description="Helical" evidence="5">
    <location>
        <begin position="265"/>
        <end position="280"/>
    </location>
</feature>
<dbReference type="PANTHER" id="PTHR37422:SF13">
    <property type="entry name" value="LIPOPOLYSACCHARIDE BIOSYNTHESIS PROTEIN PA4999-RELATED"/>
    <property type="match status" value="1"/>
</dbReference>
<evidence type="ECO:0000313" key="8">
    <source>
        <dbReference type="Proteomes" id="UP000007519"/>
    </source>
</evidence>
<dbReference type="STRING" id="984262.SGRA_3988"/>
<dbReference type="InterPro" id="IPR051533">
    <property type="entry name" value="WaaL-like"/>
</dbReference>
<protein>
    <submittedName>
        <fullName evidence="7">O-antigen polymerase</fullName>
    </submittedName>
</protein>
<feature type="transmembrane region" description="Helical" evidence="5">
    <location>
        <begin position="437"/>
        <end position="456"/>
    </location>
</feature>
<dbReference type="EMBL" id="CP002831">
    <property type="protein sequence ID" value="AFC26703.1"/>
    <property type="molecule type" value="Genomic_DNA"/>
</dbReference>
<comment type="subcellular location">
    <subcellularLocation>
        <location evidence="1">Membrane</location>
        <topology evidence="1">Multi-pass membrane protein</topology>
    </subcellularLocation>
</comment>
<proteinExistence type="predicted"/>
<keyword evidence="2 5" id="KW-0812">Transmembrane</keyword>
<feature type="domain" description="O-antigen ligase-related" evidence="6">
    <location>
        <begin position="250"/>
        <end position="411"/>
    </location>
</feature>
<feature type="transmembrane region" description="Helical" evidence="5">
    <location>
        <begin position="46"/>
        <end position="68"/>
    </location>
</feature>
<keyword evidence="4 5" id="KW-0472">Membrane</keyword>
<evidence type="ECO:0000256" key="1">
    <source>
        <dbReference type="ARBA" id="ARBA00004141"/>
    </source>
</evidence>
<organism evidence="7 8">
    <name type="scientific">Saprospira grandis (strain Lewin)</name>
    <dbReference type="NCBI Taxonomy" id="984262"/>
    <lineage>
        <taxon>Bacteria</taxon>
        <taxon>Pseudomonadati</taxon>
        <taxon>Bacteroidota</taxon>
        <taxon>Saprospiria</taxon>
        <taxon>Saprospirales</taxon>
        <taxon>Saprospiraceae</taxon>
        <taxon>Saprospira</taxon>
    </lineage>
</organism>
<dbReference type="KEGG" id="sgn:SGRA_3988"/>
<feature type="transmembrane region" description="Helical" evidence="5">
    <location>
        <begin position="176"/>
        <end position="197"/>
    </location>
</feature>
<feature type="transmembrane region" description="Helical" evidence="5">
    <location>
        <begin position="404"/>
        <end position="425"/>
    </location>
</feature>
<dbReference type="OrthoDB" id="871774at2"/>
<dbReference type="Proteomes" id="UP000007519">
    <property type="component" value="Chromosome"/>
</dbReference>
<evidence type="ECO:0000256" key="3">
    <source>
        <dbReference type="ARBA" id="ARBA00022989"/>
    </source>
</evidence>
<keyword evidence="3 5" id="KW-1133">Transmembrane helix</keyword>
<reference evidence="7 8" key="1">
    <citation type="journal article" date="2012" name="Stand. Genomic Sci.">
        <title>Complete genome sequencing and analysis of Saprospira grandis str. Lewin, a predatory marine bacterium.</title>
        <authorList>
            <person name="Saw J.H."/>
            <person name="Yuryev A."/>
            <person name="Kanbe M."/>
            <person name="Hou S."/>
            <person name="Young A.G."/>
            <person name="Aizawa S."/>
            <person name="Alam M."/>
        </authorList>
    </citation>
    <scope>NUCLEOTIDE SEQUENCE [LARGE SCALE GENOMIC DNA]</scope>
    <source>
        <strain evidence="7 8">Lewin</strain>
    </source>
</reference>
<gene>
    <name evidence="7" type="ordered locus">SGRA_3988</name>
</gene>
<dbReference type="AlphaFoldDB" id="H6L8H8"/>
<dbReference type="RefSeq" id="WP_015694285.1">
    <property type="nucleotide sequence ID" value="NC_016940.1"/>
</dbReference>